<evidence type="ECO:0000259" key="8">
    <source>
        <dbReference type="PROSITE" id="PS51998"/>
    </source>
</evidence>
<evidence type="ECO:0000256" key="7">
    <source>
        <dbReference type="SAM" id="MobiDB-lite"/>
    </source>
</evidence>
<name>A0A388JTK7_CHABU</name>
<dbReference type="AlphaFoldDB" id="A0A388JTK7"/>
<dbReference type="GO" id="GO:0005737">
    <property type="term" value="C:cytoplasm"/>
    <property type="evidence" value="ECO:0007669"/>
    <property type="project" value="EnsemblPlants"/>
</dbReference>
<dbReference type="InterPro" id="IPR014876">
    <property type="entry name" value="DEK_C"/>
</dbReference>
<dbReference type="InterPro" id="IPR045125">
    <property type="entry name" value="Sub1/Tcp4-like"/>
</dbReference>
<comment type="subcellular location">
    <subcellularLocation>
        <location evidence="1">Nucleus</location>
    </subcellularLocation>
</comment>
<organism evidence="9 10">
    <name type="scientific">Chara braunii</name>
    <name type="common">Braun's stonewort</name>
    <dbReference type="NCBI Taxonomy" id="69332"/>
    <lineage>
        <taxon>Eukaryota</taxon>
        <taxon>Viridiplantae</taxon>
        <taxon>Streptophyta</taxon>
        <taxon>Charophyceae</taxon>
        <taxon>Charales</taxon>
        <taxon>Characeae</taxon>
        <taxon>Chara</taxon>
    </lineage>
</organism>
<dbReference type="PROSITE" id="PS51998">
    <property type="entry name" value="DEK_C"/>
    <property type="match status" value="1"/>
</dbReference>
<feature type="compositionally biased region" description="Gly residues" evidence="7">
    <location>
        <begin position="120"/>
        <end position="138"/>
    </location>
</feature>
<feature type="domain" description="DEK-C" evidence="8">
    <location>
        <begin position="4"/>
        <end position="61"/>
    </location>
</feature>
<feature type="region of interest" description="Disordered" evidence="7">
    <location>
        <begin position="61"/>
        <end position="142"/>
    </location>
</feature>
<dbReference type="SUPFAM" id="SSF54447">
    <property type="entry name" value="ssDNA-binding transcriptional regulator domain"/>
    <property type="match status" value="1"/>
</dbReference>
<dbReference type="Pfam" id="PF02229">
    <property type="entry name" value="PC4"/>
    <property type="match status" value="1"/>
</dbReference>
<dbReference type="GO" id="GO:0060261">
    <property type="term" value="P:positive regulation of transcription initiation by RNA polymerase II"/>
    <property type="evidence" value="ECO:0007669"/>
    <property type="project" value="InterPro"/>
</dbReference>
<evidence type="ECO:0000256" key="5">
    <source>
        <dbReference type="ARBA" id="ARBA00023163"/>
    </source>
</evidence>
<dbReference type="EMBL" id="BFEA01000017">
    <property type="protein sequence ID" value="GBG61125.1"/>
    <property type="molecule type" value="Genomic_DNA"/>
</dbReference>
<dbReference type="GO" id="GO:0003677">
    <property type="term" value="F:DNA binding"/>
    <property type="evidence" value="ECO:0007669"/>
    <property type="project" value="UniProtKB-KW"/>
</dbReference>
<dbReference type="Pfam" id="PF08766">
    <property type="entry name" value="DEK_C"/>
    <property type="match status" value="1"/>
</dbReference>
<comment type="caution">
    <text evidence="9">The sequence shown here is derived from an EMBL/GenBank/DDBJ whole genome shotgun (WGS) entry which is preliminary data.</text>
</comment>
<dbReference type="Proteomes" id="UP000265515">
    <property type="component" value="Unassembled WGS sequence"/>
</dbReference>
<evidence type="ECO:0000313" key="9">
    <source>
        <dbReference type="EMBL" id="GBG61125.1"/>
    </source>
</evidence>
<keyword evidence="5" id="KW-0804">Transcription</keyword>
<feature type="compositionally biased region" description="Acidic residues" evidence="7">
    <location>
        <begin position="66"/>
        <end position="75"/>
    </location>
</feature>
<keyword evidence="3" id="KW-0805">Transcription regulation</keyword>
<evidence type="ECO:0000256" key="2">
    <source>
        <dbReference type="ARBA" id="ARBA00009001"/>
    </source>
</evidence>
<accession>A0A388JTK7</accession>
<protein>
    <recommendedName>
        <fullName evidence="8">DEK-C domain-containing protein</fullName>
    </recommendedName>
</protein>
<dbReference type="GO" id="GO:0003713">
    <property type="term" value="F:transcription coactivator activity"/>
    <property type="evidence" value="ECO:0007669"/>
    <property type="project" value="InterPro"/>
</dbReference>
<dbReference type="OMA" id="PETQHEV"/>
<reference evidence="9 10" key="1">
    <citation type="journal article" date="2018" name="Cell">
        <title>The Chara Genome: Secondary Complexity and Implications for Plant Terrestrialization.</title>
        <authorList>
            <person name="Nishiyama T."/>
            <person name="Sakayama H."/>
            <person name="Vries J.D."/>
            <person name="Buschmann H."/>
            <person name="Saint-Marcoux D."/>
            <person name="Ullrich K.K."/>
            <person name="Haas F.B."/>
            <person name="Vanderstraeten L."/>
            <person name="Becker D."/>
            <person name="Lang D."/>
            <person name="Vosolsobe S."/>
            <person name="Rombauts S."/>
            <person name="Wilhelmsson P.K.I."/>
            <person name="Janitza P."/>
            <person name="Kern R."/>
            <person name="Heyl A."/>
            <person name="Rumpler F."/>
            <person name="Villalobos L.I.A.C."/>
            <person name="Clay J.M."/>
            <person name="Skokan R."/>
            <person name="Toyoda A."/>
            <person name="Suzuki Y."/>
            <person name="Kagoshima H."/>
            <person name="Schijlen E."/>
            <person name="Tajeshwar N."/>
            <person name="Catarino B."/>
            <person name="Hetherington A.J."/>
            <person name="Saltykova A."/>
            <person name="Bonnot C."/>
            <person name="Breuninger H."/>
            <person name="Symeonidi A."/>
            <person name="Radhakrishnan G.V."/>
            <person name="Van Nieuwerburgh F."/>
            <person name="Deforce D."/>
            <person name="Chang C."/>
            <person name="Karol K.G."/>
            <person name="Hedrich R."/>
            <person name="Ulvskov P."/>
            <person name="Glockner G."/>
            <person name="Delwiche C.F."/>
            <person name="Petrasek J."/>
            <person name="Van de Peer Y."/>
            <person name="Friml J."/>
            <person name="Beilby M."/>
            <person name="Dolan L."/>
            <person name="Kohara Y."/>
            <person name="Sugano S."/>
            <person name="Fujiyama A."/>
            <person name="Delaux P.-M."/>
            <person name="Quint M."/>
            <person name="TheiBen G."/>
            <person name="Hagemann M."/>
            <person name="Harholt J."/>
            <person name="Dunand C."/>
            <person name="Zachgo S."/>
            <person name="Langdale J."/>
            <person name="Maumus F."/>
            <person name="Straeten D.V.D."/>
            <person name="Gould S.B."/>
            <person name="Rensing S.A."/>
        </authorList>
    </citation>
    <scope>NUCLEOTIDE SEQUENCE [LARGE SCALE GENOMIC DNA]</scope>
    <source>
        <strain evidence="9 10">S276</strain>
    </source>
</reference>
<dbReference type="Gramene" id="GBG61125">
    <property type="protein sequence ID" value="GBG61125"/>
    <property type="gene ID" value="CBR_g19202"/>
</dbReference>
<evidence type="ECO:0000256" key="3">
    <source>
        <dbReference type="ARBA" id="ARBA00023015"/>
    </source>
</evidence>
<proteinExistence type="inferred from homology"/>
<keyword evidence="4" id="KW-0238">DNA-binding</keyword>
<feature type="compositionally biased region" description="Acidic residues" evidence="7">
    <location>
        <begin position="90"/>
        <end position="102"/>
    </location>
</feature>
<dbReference type="Gene3D" id="2.30.31.10">
    <property type="entry name" value="Transcriptional Coactivator Pc4, Chain A"/>
    <property type="match status" value="1"/>
</dbReference>
<comment type="similarity">
    <text evidence="2">Belongs to the transcriptional coactivator PC4 family.</text>
</comment>
<dbReference type="InterPro" id="IPR017415">
    <property type="entry name" value="KELP"/>
</dbReference>
<keyword evidence="10" id="KW-1185">Reference proteome</keyword>
<dbReference type="STRING" id="69332.A0A388JTK7"/>
<evidence type="ECO:0000256" key="1">
    <source>
        <dbReference type="ARBA" id="ARBA00004123"/>
    </source>
</evidence>
<evidence type="ECO:0000256" key="6">
    <source>
        <dbReference type="ARBA" id="ARBA00023242"/>
    </source>
</evidence>
<dbReference type="InterPro" id="IPR009044">
    <property type="entry name" value="ssDNA-bd_transcriptional_reg"/>
</dbReference>
<dbReference type="GO" id="GO:0046982">
    <property type="term" value="F:protein heterodimerization activity"/>
    <property type="evidence" value="ECO:0007669"/>
    <property type="project" value="EnsemblPlants"/>
</dbReference>
<dbReference type="GO" id="GO:0005634">
    <property type="term" value="C:nucleus"/>
    <property type="evidence" value="ECO:0007669"/>
    <property type="project" value="UniProtKB-SubCell"/>
</dbReference>
<dbReference type="InterPro" id="IPR003173">
    <property type="entry name" value="PC4_C"/>
</dbReference>
<dbReference type="PIRSF" id="PIRSF038156">
    <property type="entry name" value="RNA_pol_II_KELP"/>
    <property type="match status" value="1"/>
</dbReference>
<dbReference type="PANTHER" id="PTHR13215">
    <property type="entry name" value="RNA POLYMERASE II TRANSCRIPTIONAL COACTIVATOR"/>
    <property type="match status" value="1"/>
</dbReference>
<gene>
    <name evidence="9" type="ORF">CBR_g19202</name>
</gene>
<dbReference type="FunFam" id="2.30.31.10:FF:000011">
    <property type="entry name" value="RNA polymerase II transcriptional coactivator KELP"/>
    <property type="match status" value="1"/>
</dbReference>
<sequence>MVSEREREAIESAVGKILEEADMEKVTERMVRSLAEKRTGIALSTRDHKDIVRRCIEEFLEKVQAEPEEEPDEEEEKKPDRKRKSGRNEDGEEVDEDVEEEEKERKSKKSKSHEKKGATKGSGSGSGSGAKVGGGGRTTGSNGEIIVCKLSDKRRVTVSLFKGKVYVGIREYYEKEGEMLPTQKGISLSVDQWKKFKEAVPDIQDIIKQRL</sequence>
<evidence type="ECO:0000256" key="4">
    <source>
        <dbReference type="ARBA" id="ARBA00023125"/>
    </source>
</evidence>
<evidence type="ECO:0000313" key="10">
    <source>
        <dbReference type="Proteomes" id="UP000265515"/>
    </source>
</evidence>
<dbReference type="OrthoDB" id="2505440at2759"/>
<keyword evidence="6" id="KW-0539">Nucleus</keyword>